<evidence type="ECO:0000313" key="1">
    <source>
        <dbReference type="EMBL" id="TWB94780.1"/>
    </source>
</evidence>
<organism evidence="1 2">
    <name type="scientific">Bradyrhizobium macuxiense</name>
    <dbReference type="NCBI Taxonomy" id="1755647"/>
    <lineage>
        <taxon>Bacteria</taxon>
        <taxon>Pseudomonadati</taxon>
        <taxon>Pseudomonadota</taxon>
        <taxon>Alphaproteobacteria</taxon>
        <taxon>Hyphomicrobiales</taxon>
        <taxon>Nitrobacteraceae</taxon>
        <taxon>Bradyrhizobium</taxon>
    </lineage>
</organism>
<keyword evidence="2" id="KW-1185">Reference proteome</keyword>
<name>A0A560LN69_9BRAD</name>
<dbReference type="EMBL" id="VITY01000009">
    <property type="protein sequence ID" value="TWB94780.1"/>
    <property type="molecule type" value="Genomic_DNA"/>
</dbReference>
<comment type="caution">
    <text evidence="1">The sequence shown here is derived from an EMBL/GenBank/DDBJ whole genome shotgun (WGS) entry which is preliminary data.</text>
</comment>
<accession>A0A560LN69</accession>
<proteinExistence type="predicted"/>
<reference evidence="1 2" key="1">
    <citation type="submission" date="2019-06" db="EMBL/GenBank/DDBJ databases">
        <title>Genomic Encyclopedia of Type Strains, Phase IV (KMG-V): Genome sequencing to study the core and pangenomes of soil and plant-associated prokaryotes.</title>
        <authorList>
            <person name="Whitman W."/>
        </authorList>
    </citation>
    <scope>NUCLEOTIDE SEQUENCE [LARGE SCALE GENOMIC DNA]</scope>
    <source>
        <strain evidence="1 2">BR 10355</strain>
    </source>
</reference>
<evidence type="ECO:0000313" key="2">
    <source>
        <dbReference type="Proteomes" id="UP000321304"/>
    </source>
</evidence>
<sequence length="159" mass="16613">MAGRENPTGFVRVVSVIANGNFHGARDITMSKIQKGIFAALALGLTLGAVQLASGHDLIGGQQVTTQLAPESAVNRAAKTDRAAVPVTGLPSRTVALKLDRLPDTSVLVRVPVAREEARNHPAAPARARPGDTRKVACEPVVSVLTEVAKLLQPGRCVT</sequence>
<dbReference type="Proteomes" id="UP000321304">
    <property type="component" value="Unassembled WGS sequence"/>
</dbReference>
<dbReference type="AlphaFoldDB" id="A0A560LN69"/>
<protein>
    <submittedName>
        <fullName evidence="1">Uncharacterized protein</fullName>
    </submittedName>
</protein>
<gene>
    <name evidence="1" type="ORF">FBZ93_109220</name>
</gene>